<dbReference type="GO" id="GO:0000272">
    <property type="term" value="P:polysaccharide catabolic process"/>
    <property type="evidence" value="ECO:0007669"/>
    <property type="project" value="InterPro"/>
</dbReference>
<dbReference type="Proteomes" id="UP000318017">
    <property type="component" value="Chromosome"/>
</dbReference>
<name>A0A518G9K1_9BACT</name>
<dbReference type="SUPFAM" id="SSF69318">
    <property type="entry name" value="Integrin alpha N-terminal domain"/>
    <property type="match status" value="2"/>
</dbReference>
<dbReference type="Pfam" id="PF17963">
    <property type="entry name" value="Big_9"/>
    <property type="match status" value="1"/>
</dbReference>
<dbReference type="InterPro" id="IPR024079">
    <property type="entry name" value="MetalloPept_cat_dom_sf"/>
</dbReference>
<dbReference type="GO" id="GO:0004553">
    <property type="term" value="F:hydrolase activity, hydrolyzing O-glycosyl compounds"/>
    <property type="evidence" value="ECO:0007669"/>
    <property type="project" value="InterPro"/>
</dbReference>
<dbReference type="Gene3D" id="2.60.40.2810">
    <property type="match status" value="1"/>
</dbReference>
<dbReference type="Pfam" id="PF13517">
    <property type="entry name" value="FG-GAP_3"/>
    <property type="match status" value="4"/>
</dbReference>
<protein>
    <submittedName>
        <fullName evidence="2">FG-GAP repeat protein</fullName>
    </submittedName>
</protein>
<evidence type="ECO:0000256" key="1">
    <source>
        <dbReference type="ARBA" id="ARBA00022729"/>
    </source>
</evidence>
<dbReference type="Gene3D" id="3.40.390.10">
    <property type="entry name" value="Collagenase (Catalytic Domain)"/>
    <property type="match status" value="1"/>
</dbReference>
<sequence length="2032" mass="218814">MVWRIGQLVTGDRRTRGTAIGPSNRRVLRHHLELELLESRECLSSFYKFDIMAQTGANGIVTLQNIEPAVSINDSGGVALVGATSAGQSIWHTEEPLFIQRMSFESPSPSRTYGRELQLNNIGQVAAVDRASLPDGISWDARIWNVYNPGASENIVAHAFSPEMDGEYFDTLATSVSIANDGKLAFAGYEYWDERSGEHAGDTDWEIHLSENFVDARDTASNPTWGSGSEVSTLPAAPAFFRFKAADGNKVVVALRKGSEGPKEIVLHNSTGKGGTTAIASTAQGKWKNLGMRPGISDDGSIVTFYGEEYENKDVDGDGITGPGLFASVANSNEPRELVRIASLKDGFSEFAIDQYVSATNINTDTISSSFLFQAIDNQGKVGVFRSQVKFEVDRDTGTFIEDFVVSTPTSVILQGEEIPGVGTIKDVAVHDSLNNLGTAAFWVSTAGGQAIVRTELPMHRVVLYWGQVAPVKVELVVTDSGHPEYVVKPGGTPAYMSQPDYRRALRNHIEQQFVQSGISRVEIVDEPANAPNFERGATTVYFTLANSDLLGYAVGDSIDRFNRRPEDIVLVYAAGNVELDAETATHEIGHALGLRHINPDASAIDVMDYDSAKNDVELFSSVPVFIVEPPETGNPKAVIAADRHNNVYHLRRFLEGDSHDLLVAEGLEPGEWDLPSWTYSYLPVEFAFKLKDGTSPSNIQLYDVYIKAGYGIDDLQTLAHYDAISLEELAKLPVHLQEGQSLRLFAASKPHGTFDVDLASGDPFVEEGVVLYPEFGTKTWFLQMSDASTGNYSTLADVTVVVSANQLPVANNDEGLAYSGLAASFNVLVNDSDPDGDALQVTELESTRTQGTVSITPTGQIAYTPPKNFVGIDSVQYSIRDSRGAKATAELRITVQDRPRIIGISPDGNSAVTSLQSIDVDFSRAMDEDSVTDVSHYLVQHESLGVLPLTSANYTQQGGVYRVHLTLDNSITMRPGGVTLRANGLLIRDTHGQSLDGDNKNLFVINPNSNEVVKLGQTPGGVPIIESSQQIPGFDLPADMVTLDLNSDGLPDIVTVNSSGGEIVIYEAQSGGGYRDPVSKRVANNGVDQESLLEQLFVADWNVDGLLDLLVHERVMGLGSTVEVKVHILLNDGKFGLTDAVETPILLEAGEGTILAVADFTGDEQPDLAVVGPPVDGSIFNYSAKGSVSIYAKDRYLGYSQTKVLSTLKAEWYPYTAITGDFNGDGRPDLVVSNTGYYVFDQGIVAYMSTPTGLGAAMTIEYERTGSGSITAGDFTGDGKLDVAILHDYYRNSYGINDGNVVTVLAGDGKGGFTEQPQQLLNRRALSLAGMADFNGDGKQDLLLTASPWPFDYVGGFPGLEQTSTWVLNGDGQGQFHPATAEPISAGAGELGSLSTIVIDDLNADGWADVVLGSRDSFQVRPLLNDQSGKLGAVGKDILISPRLADHPENEFRSVVDINHDGLDDLLALVGSPAQLAVFLATSEGALKVEAFYPLPSGTVYGWLTTGDLNNDGNVDVVVATNDGPAVWLGTSSGELNPVNGSPFAFGDFAFFNTKEPGALADLNGDGNLDLLATVSELQGYYETPIGWVTFFGDGSGNLFFNRNTFLEFPEGYDFPIPASTPSHPNYAPLLLDYDHDGQLDYLVATTQDELTTLTVYSGKGNGTFKPTVSTVQPGYTHVYGYQAADFDGDGNLDVLGYSDLVVELFLGNGMGNFTLAEGYTNALYGSLTEPAGSSYRFAAISTADFNGDGIADVAASKSSHWISDINENMNNVTFFANDGTGRFAQGQQLTLGAAPGTLNSYPKYEWPSTANVDLVASLGAVKLTSPLTFPEGVQVLAGTGPVGAVIVCWERDAEIAQATVNSNGTWTMLLQRRLSAGYHPLQWMATNSEGLMSDVLSASVLVQRSNLNWHNFDWPLDVTDDGIVAPLDALIIINNLNQNGSRALVGQRPQSLGYIDTNNDGFVSPVDVLLVVNFLNSNESEGEVSAVHSIEAGSATPVPSIFSRSEWEEEDKDRLRYRWFTRFSKWTSRT</sequence>
<proteinExistence type="predicted"/>
<accession>A0A518G9K1</accession>
<dbReference type="PANTHER" id="PTHR46580">
    <property type="entry name" value="SENSOR KINASE-RELATED"/>
    <property type="match status" value="1"/>
</dbReference>
<dbReference type="EMBL" id="CP036298">
    <property type="protein sequence ID" value="QDV25278.1"/>
    <property type="molecule type" value="Genomic_DNA"/>
</dbReference>
<gene>
    <name evidence="2" type="ORF">Q31a_36010</name>
</gene>
<evidence type="ECO:0000313" key="3">
    <source>
        <dbReference type="Proteomes" id="UP000318017"/>
    </source>
</evidence>
<dbReference type="InterPro" id="IPR018247">
    <property type="entry name" value="EF_Hand_1_Ca_BS"/>
</dbReference>
<dbReference type="KEGG" id="ahel:Q31a_36010"/>
<reference evidence="2 3" key="1">
    <citation type="submission" date="2019-02" db="EMBL/GenBank/DDBJ databases">
        <title>Deep-cultivation of Planctomycetes and their phenomic and genomic characterization uncovers novel biology.</title>
        <authorList>
            <person name="Wiegand S."/>
            <person name="Jogler M."/>
            <person name="Boedeker C."/>
            <person name="Pinto D."/>
            <person name="Vollmers J."/>
            <person name="Rivas-Marin E."/>
            <person name="Kohn T."/>
            <person name="Peeters S.H."/>
            <person name="Heuer A."/>
            <person name="Rast P."/>
            <person name="Oberbeckmann S."/>
            <person name="Bunk B."/>
            <person name="Jeske O."/>
            <person name="Meyerdierks A."/>
            <person name="Storesund J.E."/>
            <person name="Kallscheuer N."/>
            <person name="Luecker S."/>
            <person name="Lage O.M."/>
            <person name="Pohl T."/>
            <person name="Merkel B.J."/>
            <person name="Hornburger P."/>
            <person name="Mueller R.-W."/>
            <person name="Bruemmer F."/>
            <person name="Labrenz M."/>
            <person name="Spormann A.M."/>
            <person name="Op den Camp H."/>
            <person name="Overmann J."/>
            <person name="Amann R."/>
            <person name="Jetten M.S.M."/>
            <person name="Mascher T."/>
            <person name="Medema M.H."/>
            <person name="Devos D.P."/>
            <person name="Kaster A.-K."/>
            <person name="Ovreas L."/>
            <person name="Rohde M."/>
            <person name="Galperin M.Y."/>
            <person name="Jogler C."/>
        </authorList>
    </citation>
    <scope>NUCLEOTIDE SEQUENCE [LARGE SCALE GENOMIC DNA]</scope>
    <source>
        <strain evidence="2 3">Q31a</strain>
    </source>
</reference>
<keyword evidence="3" id="KW-1185">Reference proteome</keyword>
<evidence type="ECO:0000313" key="2">
    <source>
        <dbReference type="EMBL" id="QDV25278.1"/>
    </source>
</evidence>
<dbReference type="PANTHER" id="PTHR46580:SF4">
    <property type="entry name" value="ATP_GTP-BINDING PROTEIN"/>
    <property type="match status" value="1"/>
</dbReference>
<organism evidence="2 3">
    <name type="scientific">Aureliella helgolandensis</name>
    <dbReference type="NCBI Taxonomy" id="2527968"/>
    <lineage>
        <taxon>Bacteria</taxon>
        <taxon>Pseudomonadati</taxon>
        <taxon>Planctomycetota</taxon>
        <taxon>Planctomycetia</taxon>
        <taxon>Pirellulales</taxon>
        <taxon>Pirellulaceae</taxon>
        <taxon>Aureliella</taxon>
    </lineage>
</organism>
<dbReference type="InterPro" id="IPR013517">
    <property type="entry name" value="FG-GAP"/>
</dbReference>
<dbReference type="SUPFAM" id="SSF55486">
    <property type="entry name" value="Metalloproteases ('zincins'), catalytic domain"/>
    <property type="match status" value="2"/>
</dbReference>
<dbReference type="PROSITE" id="PS00018">
    <property type="entry name" value="EF_HAND_1"/>
    <property type="match status" value="1"/>
</dbReference>
<dbReference type="InterPro" id="IPR002105">
    <property type="entry name" value="Dockerin_1_rpt"/>
</dbReference>
<keyword evidence="1" id="KW-0732">Signal</keyword>
<dbReference type="GO" id="GO:0008237">
    <property type="term" value="F:metallopeptidase activity"/>
    <property type="evidence" value="ECO:0007669"/>
    <property type="project" value="InterPro"/>
</dbReference>
<dbReference type="InterPro" id="IPR028994">
    <property type="entry name" value="Integrin_alpha_N"/>
</dbReference>
<dbReference type="Gene3D" id="2.130.10.130">
    <property type="entry name" value="Integrin alpha, N-terminal"/>
    <property type="match status" value="4"/>
</dbReference>
<dbReference type="Pfam" id="PF00404">
    <property type="entry name" value="Dockerin_1"/>
    <property type="match status" value="1"/>
</dbReference>